<accession>A0A382ZP85</accession>
<protein>
    <recommendedName>
        <fullName evidence="1">DUF1565 domain-containing protein</fullName>
    </recommendedName>
</protein>
<name>A0A382ZP85_9ZZZZ</name>
<dbReference type="SUPFAM" id="SSF51126">
    <property type="entry name" value="Pectin lyase-like"/>
    <property type="match status" value="1"/>
</dbReference>
<feature type="domain" description="DUF1565" evidence="1">
    <location>
        <begin position="44"/>
        <end position="90"/>
    </location>
</feature>
<feature type="non-terminal residue" evidence="2">
    <location>
        <position position="167"/>
    </location>
</feature>
<evidence type="ECO:0000313" key="2">
    <source>
        <dbReference type="EMBL" id="SVD97347.1"/>
    </source>
</evidence>
<dbReference type="InterPro" id="IPR011459">
    <property type="entry name" value="DUF1565"/>
</dbReference>
<dbReference type="Gene3D" id="2.160.20.10">
    <property type="entry name" value="Single-stranded right-handed beta-helix, Pectin lyase-like"/>
    <property type="match status" value="1"/>
</dbReference>
<dbReference type="InterPro" id="IPR011050">
    <property type="entry name" value="Pectin_lyase_fold/virulence"/>
</dbReference>
<organism evidence="2">
    <name type="scientific">marine metagenome</name>
    <dbReference type="NCBI Taxonomy" id="408172"/>
    <lineage>
        <taxon>unclassified sequences</taxon>
        <taxon>metagenomes</taxon>
        <taxon>ecological metagenomes</taxon>
    </lineage>
</organism>
<dbReference type="AlphaFoldDB" id="A0A382ZP85"/>
<dbReference type="InterPro" id="IPR012334">
    <property type="entry name" value="Pectin_lyas_fold"/>
</dbReference>
<dbReference type="EMBL" id="UINC01185573">
    <property type="protein sequence ID" value="SVD97347.1"/>
    <property type="molecule type" value="Genomic_DNA"/>
</dbReference>
<reference evidence="2" key="1">
    <citation type="submission" date="2018-05" db="EMBL/GenBank/DDBJ databases">
        <authorList>
            <person name="Lanie J.A."/>
            <person name="Ng W.-L."/>
            <person name="Kazmierczak K.M."/>
            <person name="Andrzejewski T.M."/>
            <person name="Davidsen T.M."/>
            <person name="Wayne K.J."/>
            <person name="Tettelin H."/>
            <person name="Glass J.I."/>
            <person name="Rusch D."/>
            <person name="Podicherti R."/>
            <person name="Tsui H.-C.T."/>
            <person name="Winkler M.E."/>
        </authorList>
    </citation>
    <scope>NUCLEOTIDE SEQUENCE</scope>
</reference>
<proteinExistence type="predicted"/>
<gene>
    <name evidence="2" type="ORF">METZ01_LOCUS450201</name>
</gene>
<sequence length="167" mass="18419">MLFHLFALLWSIHLLSVTPTHALRFYVDPTTGDNRHSVQSAQDSATPFKTIAHALRIAHIVTESRPHVINIAGGTYSLSSGELFPLEITQTGIYIETTGLTIFDGENKTNFFKITGPTSDFLIRGIDFVNGSAEKGGVAFCQTCSLRVVDNRFFQNKASQNGHVIYT</sequence>
<evidence type="ECO:0000259" key="1">
    <source>
        <dbReference type="Pfam" id="PF07602"/>
    </source>
</evidence>
<dbReference type="Pfam" id="PF07602">
    <property type="entry name" value="DUF1565"/>
    <property type="match status" value="1"/>
</dbReference>